<keyword evidence="7 16" id="KW-1133">Transmembrane helix</keyword>
<keyword evidence="5 16" id="KW-0812">Transmembrane</keyword>
<evidence type="ECO:0000256" key="2">
    <source>
        <dbReference type="ARBA" id="ARBA00006434"/>
    </source>
</evidence>
<feature type="transmembrane region" description="Helical" evidence="16">
    <location>
        <begin position="280"/>
        <end position="299"/>
    </location>
</feature>
<dbReference type="InterPro" id="IPR018212">
    <property type="entry name" value="Na/solute_symporter_CS"/>
</dbReference>
<feature type="transmembrane region" description="Helical" evidence="16">
    <location>
        <begin position="164"/>
        <end position="183"/>
    </location>
</feature>
<dbReference type="Pfam" id="PF00474">
    <property type="entry name" value="SSF"/>
    <property type="match status" value="1"/>
</dbReference>
<dbReference type="Proteomes" id="UP000242642">
    <property type="component" value="Unassembled WGS sequence"/>
</dbReference>
<feature type="transmembrane region" description="Helical" evidence="16">
    <location>
        <begin position="438"/>
        <end position="455"/>
    </location>
</feature>
<feature type="transmembrane region" description="Helical" evidence="16">
    <location>
        <begin position="461"/>
        <end position="483"/>
    </location>
</feature>
<feature type="transmembrane region" description="Helical" evidence="16">
    <location>
        <begin position="411"/>
        <end position="431"/>
    </location>
</feature>
<keyword evidence="10 16" id="KW-0472">Membrane</keyword>
<evidence type="ECO:0000256" key="4">
    <source>
        <dbReference type="ARBA" id="ARBA00022475"/>
    </source>
</evidence>
<dbReference type="PROSITE" id="PS00456">
    <property type="entry name" value="NA_SOLUT_SYMP_1"/>
    <property type="match status" value="1"/>
</dbReference>
<evidence type="ECO:0000256" key="5">
    <source>
        <dbReference type="ARBA" id="ARBA00022692"/>
    </source>
</evidence>
<accession>A0A1I0F453</accession>
<keyword evidence="18" id="KW-1185">Reference proteome</keyword>
<dbReference type="PROSITE" id="PS50283">
    <property type="entry name" value="NA_SOLUT_SYMP_3"/>
    <property type="match status" value="1"/>
</dbReference>
<evidence type="ECO:0000256" key="7">
    <source>
        <dbReference type="ARBA" id="ARBA00022989"/>
    </source>
</evidence>
<keyword evidence="16" id="KW-0997">Cell inner membrane</keyword>
<feature type="transmembrane region" description="Helical" evidence="16">
    <location>
        <begin position="379"/>
        <end position="399"/>
    </location>
</feature>
<comment type="function">
    <text evidence="16">Catalyzes the sodium-dependent uptake of extracellular L-proline.</text>
</comment>
<name>A0A1I0F453_9GAMM</name>
<sequence>MQWNDPTLITFLVYIALMLFIGFIAYRSTNNLSDYILGGRRLGSFVTALSAGASDMSGWLLMGLPGAVLLSGLSASWIAIGLIIGAYLNWRYVAGRLRLHTEYNGNALTLPDYFANRFEDKSNILRIISAMVILIFFTIYCASGVVAAAKLFTSTFSMSYEQALWWGAGATIAYTFIGGFLAVSWTDTIQASLMIFALLLTPIMMIMHSDGVTASLETIRVSSVSYLQMFGDFKLVTLLGIISSLAWGLGYFGQPHILVRFMAASSVKAIPNARRISMTWMILCLGGAVAVGFFGISFLESALGSTQKSYLLDSEGNQERIFIVATQLIFNPWVAGVLLSAILAAIMSTLSCQLLVCSSSLTEDIYKTYLRPKASQTELVWTGRMMVLLVAIIAILMASDQNSKVLGLVSYAWAGFGAAFGPIIIYSVFWAKLSRNGAITGMIVGASTVLIWENIPFLQSTLYSLVPGFICSALSIYIVSRYLSEASSTMQERFEKADREYDTLMN</sequence>
<dbReference type="EMBL" id="FOHV01000035">
    <property type="protein sequence ID" value="SET52821.1"/>
    <property type="molecule type" value="Genomic_DNA"/>
</dbReference>
<dbReference type="AlphaFoldDB" id="A0A1I0F453"/>
<dbReference type="FunFam" id="1.20.1730.10:FF:000002">
    <property type="entry name" value="Sodium/proline symporter"/>
    <property type="match status" value="1"/>
</dbReference>
<evidence type="ECO:0000256" key="15">
    <source>
        <dbReference type="RuleBase" id="RU362091"/>
    </source>
</evidence>
<feature type="transmembrane region" description="Helical" evidence="16">
    <location>
        <begin position="127"/>
        <end position="152"/>
    </location>
</feature>
<proteinExistence type="inferred from homology"/>
<dbReference type="GO" id="GO:0005298">
    <property type="term" value="F:proline:sodium symporter activity"/>
    <property type="evidence" value="ECO:0007669"/>
    <property type="project" value="UniProtKB-UniRule"/>
</dbReference>
<keyword evidence="8 16" id="KW-0915">Sodium</keyword>
<feature type="transmembrane region" description="Helical" evidence="16">
    <location>
        <begin position="68"/>
        <end position="90"/>
    </location>
</feature>
<evidence type="ECO:0000256" key="3">
    <source>
        <dbReference type="ARBA" id="ARBA00022448"/>
    </source>
</evidence>
<comment type="catalytic activity">
    <reaction evidence="12">
        <text>L-proline(in) + Na(+)(in) = L-proline(out) + Na(+)(out)</text>
        <dbReference type="Rhea" id="RHEA:28967"/>
        <dbReference type="ChEBI" id="CHEBI:29101"/>
        <dbReference type="ChEBI" id="CHEBI:60039"/>
    </reaction>
</comment>
<evidence type="ECO:0000256" key="14">
    <source>
        <dbReference type="ARBA" id="ARBA00082709"/>
    </source>
</evidence>
<protein>
    <recommendedName>
        <fullName evidence="13 16">Sodium/proline symporter</fullName>
    </recommendedName>
    <alternativeName>
        <fullName evidence="14 16">Proline permease</fullName>
    </alternativeName>
</protein>
<dbReference type="GO" id="GO:0031402">
    <property type="term" value="F:sodium ion binding"/>
    <property type="evidence" value="ECO:0007669"/>
    <property type="project" value="UniProtKB-UniRule"/>
</dbReference>
<feature type="transmembrane region" description="Helical" evidence="16">
    <location>
        <begin position="236"/>
        <end position="259"/>
    </location>
</feature>
<organism evidence="17 18">
    <name type="scientific">Thorsellia anophelis DSM 18579</name>
    <dbReference type="NCBI Taxonomy" id="1123402"/>
    <lineage>
        <taxon>Bacteria</taxon>
        <taxon>Pseudomonadati</taxon>
        <taxon>Pseudomonadota</taxon>
        <taxon>Gammaproteobacteria</taxon>
        <taxon>Enterobacterales</taxon>
        <taxon>Thorselliaceae</taxon>
        <taxon>Thorsellia</taxon>
    </lineage>
</organism>
<dbReference type="NCBIfam" id="TIGR00813">
    <property type="entry name" value="sss"/>
    <property type="match status" value="1"/>
</dbReference>
<evidence type="ECO:0000256" key="12">
    <source>
        <dbReference type="ARBA" id="ARBA00033708"/>
    </source>
</evidence>
<dbReference type="GO" id="GO:0015193">
    <property type="term" value="F:L-proline transmembrane transporter activity"/>
    <property type="evidence" value="ECO:0007669"/>
    <property type="project" value="TreeGrafter"/>
</dbReference>
<evidence type="ECO:0000256" key="6">
    <source>
        <dbReference type="ARBA" id="ARBA00022847"/>
    </source>
</evidence>
<evidence type="ECO:0000256" key="13">
    <source>
        <dbReference type="ARBA" id="ARBA00067214"/>
    </source>
</evidence>
<evidence type="ECO:0000256" key="1">
    <source>
        <dbReference type="ARBA" id="ARBA00004651"/>
    </source>
</evidence>
<dbReference type="NCBIfam" id="TIGR02121">
    <property type="entry name" value="Na_Pro_sym"/>
    <property type="match status" value="1"/>
</dbReference>
<keyword evidence="3 16" id="KW-0813">Transport</keyword>
<dbReference type="InterPro" id="IPR050277">
    <property type="entry name" value="Sodium:Solute_Symporter"/>
</dbReference>
<evidence type="ECO:0000256" key="8">
    <source>
        <dbReference type="ARBA" id="ARBA00023053"/>
    </source>
</evidence>
<keyword evidence="9 16" id="KW-0406">Ion transport</keyword>
<comment type="subcellular location">
    <subcellularLocation>
        <location evidence="16">Cell inner membrane</location>
        <topology evidence="16">Multi-pass membrane protein</topology>
    </subcellularLocation>
    <subcellularLocation>
        <location evidence="1">Cell membrane</location>
        <topology evidence="1">Multi-pass membrane protein</topology>
    </subcellularLocation>
</comment>
<comment type="similarity">
    <text evidence="2 15">Belongs to the sodium:solute symporter (SSF) (TC 2.A.21) family.</text>
</comment>
<evidence type="ECO:0000313" key="17">
    <source>
        <dbReference type="EMBL" id="SET52821.1"/>
    </source>
</evidence>
<feature type="transmembrane region" description="Helical" evidence="16">
    <location>
        <begin position="6"/>
        <end position="26"/>
    </location>
</feature>
<dbReference type="InterPro" id="IPR011851">
    <property type="entry name" value="Na/Pro_symporter"/>
</dbReference>
<evidence type="ECO:0000313" key="18">
    <source>
        <dbReference type="Proteomes" id="UP000242642"/>
    </source>
</evidence>
<dbReference type="GO" id="GO:0015824">
    <property type="term" value="P:proline transport"/>
    <property type="evidence" value="ECO:0007669"/>
    <property type="project" value="UniProtKB-UniRule"/>
</dbReference>
<dbReference type="InterPro" id="IPR038377">
    <property type="entry name" value="Na/Glc_symporter_sf"/>
</dbReference>
<dbReference type="RefSeq" id="WP_093322040.1">
    <property type="nucleotide sequence ID" value="NZ_FOHV01000035.1"/>
</dbReference>
<evidence type="ECO:0000256" key="16">
    <source>
        <dbReference type="RuleBase" id="RU366012"/>
    </source>
</evidence>
<dbReference type="Gene3D" id="1.20.1730.10">
    <property type="entry name" value="Sodium/glucose cotransporter"/>
    <property type="match status" value="1"/>
</dbReference>
<dbReference type="STRING" id="1123402.SAMN02583745_02642"/>
<keyword evidence="6 16" id="KW-0769">Symport</keyword>
<keyword evidence="16" id="KW-0029">Amino-acid transport</keyword>
<feature type="transmembrane region" description="Helical" evidence="16">
    <location>
        <begin position="195"/>
        <end position="216"/>
    </location>
</feature>
<dbReference type="PANTHER" id="PTHR48086">
    <property type="entry name" value="SODIUM/PROLINE SYMPORTER-RELATED"/>
    <property type="match status" value="1"/>
</dbReference>
<evidence type="ECO:0000256" key="11">
    <source>
        <dbReference type="ARBA" id="ARBA00023201"/>
    </source>
</evidence>
<dbReference type="InterPro" id="IPR001734">
    <property type="entry name" value="Na/solute_symporter"/>
</dbReference>
<dbReference type="PANTHER" id="PTHR48086:SF3">
    <property type="entry name" value="SODIUM_PROLINE SYMPORTER"/>
    <property type="match status" value="1"/>
</dbReference>
<comment type="caution">
    <text evidence="16">Lacks conserved residue(s) required for the propagation of feature annotation.</text>
</comment>
<dbReference type="OrthoDB" id="9789704at2"/>
<gene>
    <name evidence="17" type="ORF">SAMN02583745_02642</name>
</gene>
<keyword evidence="4" id="KW-1003">Cell membrane</keyword>
<reference evidence="18" key="1">
    <citation type="submission" date="2016-10" db="EMBL/GenBank/DDBJ databases">
        <authorList>
            <person name="Varghese N."/>
            <person name="Submissions S."/>
        </authorList>
    </citation>
    <scope>NUCLEOTIDE SEQUENCE [LARGE SCALE GENOMIC DNA]</scope>
    <source>
        <strain evidence="18">DSM 18579</strain>
    </source>
</reference>
<evidence type="ECO:0000256" key="9">
    <source>
        <dbReference type="ARBA" id="ARBA00023065"/>
    </source>
</evidence>
<evidence type="ECO:0000256" key="10">
    <source>
        <dbReference type="ARBA" id="ARBA00023136"/>
    </source>
</evidence>
<dbReference type="CDD" id="cd11475">
    <property type="entry name" value="SLC5sbd_PutP"/>
    <property type="match status" value="1"/>
</dbReference>
<dbReference type="GO" id="GO:0005886">
    <property type="term" value="C:plasma membrane"/>
    <property type="evidence" value="ECO:0007669"/>
    <property type="project" value="UniProtKB-SubCell"/>
</dbReference>
<keyword evidence="11 16" id="KW-0739">Sodium transport</keyword>